<dbReference type="InterPro" id="IPR025476">
    <property type="entry name" value="Helitron_helicase-like"/>
</dbReference>
<gene>
    <name evidence="2" type="ORF">CTAYLR_009489</name>
</gene>
<protein>
    <recommendedName>
        <fullName evidence="1">Helitron helicase-like domain-containing protein</fullName>
    </recommendedName>
</protein>
<sequence>MRASRDCDRRVREPHMTKTALQERATHNPFPCALVFDFLLRLIVEDVLAVPSGNEKADVPIRDRPKGVFGRLAGAFGVCETNQRDSLHSHMKLFGGATPAFIADVVEHDDLRAALYAAIDKYVSGELQLASHAASEARKSLRLGARRDAAAAIPNDPTAFKHSASLTRANRNNHDKHHHQTCTKGAAGKTGCRLDCMCSHDNAYTMLRQTEDLPCDDEGRLLMENLEDDEDHDDLRIAATT</sequence>
<evidence type="ECO:0000313" key="3">
    <source>
        <dbReference type="Proteomes" id="UP001230188"/>
    </source>
</evidence>
<keyword evidence="3" id="KW-1185">Reference proteome</keyword>
<accession>A0AAD7XMJ2</accession>
<dbReference type="EMBL" id="JAQMWT010000058">
    <property type="protein sequence ID" value="KAJ8612042.1"/>
    <property type="molecule type" value="Genomic_DNA"/>
</dbReference>
<name>A0AAD7XMJ2_9STRA</name>
<comment type="caution">
    <text evidence="2">The sequence shown here is derived from an EMBL/GenBank/DDBJ whole genome shotgun (WGS) entry which is preliminary data.</text>
</comment>
<evidence type="ECO:0000313" key="2">
    <source>
        <dbReference type="EMBL" id="KAJ8612042.1"/>
    </source>
</evidence>
<dbReference type="AlphaFoldDB" id="A0AAD7XMJ2"/>
<organism evidence="2 3">
    <name type="scientific">Chrysophaeum taylorii</name>
    <dbReference type="NCBI Taxonomy" id="2483200"/>
    <lineage>
        <taxon>Eukaryota</taxon>
        <taxon>Sar</taxon>
        <taxon>Stramenopiles</taxon>
        <taxon>Ochrophyta</taxon>
        <taxon>Pelagophyceae</taxon>
        <taxon>Pelagomonadales</taxon>
        <taxon>Pelagomonadaceae</taxon>
        <taxon>Chrysophaeum</taxon>
    </lineage>
</organism>
<evidence type="ECO:0000259" key="1">
    <source>
        <dbReference type="Pfam" id="PF14214"/>
    </source>
</evidence>
<reference evidence="2" key="1">
    <citation type="submission" date="2023-01" db="EMBL/GenBank/DDBJ databases">
        <title>Metagenome sequencing of chrysophaentin producing Chrysophaeum taylorii.</title>
        <authorList>
            <person name="Davison J."/>
            <person name="Bewley C."/>
        </authorList>
    </citation>
    <scope>NUCLEOTIDE SEQUENCE</scope>
    <source>
        <strain evidence="2">NIES-1699</strain>
    </source>
</reference>
<dbReference type="Pfam" id="PF14214">
    <property type="entry name" value="Helitron_like_N"/>
    <property type="match status" value="1"/>
</dbReference>
<feature type="domain" description="Helitron helicase-like" evidence="1">
    <location>
        <begin position="19"/>
        <end position="91"/>
    </location>
</feature>
<proteinExistence type="predicted"/>
<dbReference type="Proteomes" id="UP001230188">
    <property type="component" value="Unassembled WGS sequence"/>
</dbReference>